<proteinExistence type="predicted"/>
<dbReference type="EMBL" id="AAUW01000019">
    <property type="protein sequence ID" value="EAV41638.1"/>
    <property type="molecule type" value="Genomic_DNA"/>
</dbReference>
<gene>
    <name evidence="1" type="ORF">SIAM614_25926</name>
</gene>
<dbReference type="AlphaFoldDB" id="A0NZS1"/>
<protein>
    <submittedName>
        <fullName evidence="1">Uncharacterized protein</fullName>
    </submittedName>
</protein>
<organism evidence="1 2">
    <name type="scientific">Roseibium aggregatum (strain ATCC 25650 / DSM 13394 / JCM 20685 / NBRC 16684 / NCIMB 2208 / IAM 12614 / B1)</name>
    <name type="common">Stappia aggregata</name>
    <dbReference type="NCBI Taxonomy" id="384765"/>
    <lineage>
        <taxon>Bacteria</taxon>
        <taxon>Pseudomonadati</taxon>
        <taxon>Pseudomonadota</taxon>
        <taxon>Alphaproteobacteria</taxon>
        <taxon>Hyphomicrobiales</taxon>
        <taxon>Stappiaceae</taxon>
        <taxon>Roseibium</taxon>
    </lineage>
</organism>
<sequence length="52" mass="5566">MRPGILRLNGSQPGLPDKRQKAKLVEILLTLPCGRCPSGPASASALFHIDQL</sequence>
<accession>A0NZS1</accession>
<comment type="caution">
    <text evidence="1">The sequence shown here is derived from an EMBL/GenBank/DDBJ whole genome shotgun (WGS) entry which is preliminary data.</text>
</comment>
<reference evidence="1 2" key="1">
    <citation type="submission" date="2006-05" db="EMBL/GenBank/DDBJ databases">
        <authorList>
            <person name="King G."/>
            <person name="Ferriera S."/>
            <person name="Johnson J."/>
            <person name="Kravitz S."/>
            <person name="Beeson K."/>
            <person name="Sutton G."/>
            <person name="Rogers Y.-H."/>
            <person name="Friedman R."/>
            <person name="Frazier M."/>
            <person name="Venter J.C."/>
        </authorList>
    </citation>
    <scope>NUCLEOTIDE SEQUENCE [LARGE SCALE GENOMIC DNA]</scope>
    <source>
        <strain evidence="2">ATCC 25650 / DSM 13394 / JCM 20685 / NBRC 16684 / NCIMB 2208 / IAM 12614 / B1</strain>
    </source>
</reference>
<name>A0NZS1_ROSAI</name>
<dbReference type="Proteomes" id="UP000004848">
    <property type="component" value="Unassembled WGS sequence"/>
</dbReference>
<evidence type="ECO:0000313" key="2">
    <source>
        <dbReference type="Proteomes" id="UP000004848"/>
    </source>
</evidence>
<evidence type="ECO:0000313" key="1">
    <source>
        <dbReference type="EMBL" id="EAV41638.1"/>
    </source>
</evidence>